<proteinExistence type="predicted"/>
<keyword evidence="1" id="KW-1133">Transmembrane helix</keyword>
<dbReference type="RefSeq" id="WP_006887602.1">
    <property type="nucleotide sequence ID" value="NZ_CAJPQC010000024.1"/>
</dbReference>
<organism evidence="2 3">
    <name type="scientific">Rothia aeria</name>
    <dbReference type="NCBI Taxonomy" id="172042"/>
    <lineage>
        <taxon>Bacteria</taxon>
        <taxon>Bacillati</taxon>
        <taxon>Actinomycetota</taxon>
        <taxon>Actinomycetes</taxon>
        <taxon>Micrococcales</taxon>
        <taxon>Micrococcaceae</taxon>
        <taxon>Rothia</taxon>
    </lineage>
</organism>
<keyword evidence="1" id="KW-0812">Transmembrane</keyword>
<reference evidence="2 3" key="1">
    <citation type="submission" date="2018-12" db="EMBL/GenBank/DDBJ databases">
        <authorList>
            <consortium name="Pathogen Informatics"/>
        </authorList>
    </citation>
    <scope>NUCLEOTIDE SEQUENCE [LARGE SCALE GENOMIC DNA]</scope>
    <source>
        <strain evidence="2 3">NCTC10207</strain>
    </source>
</reference>
<dbReference type="Proteomes" id="UP000282386">
    <property type="component" value="Chromosome"/>
</dbReference>
<keyword evidence="1" id="KW-0472">Membrane</keyword>
<evidence type="ECO:0000256" key="1">
    <source>
        <dbReference type="SAM" id="Phobius"/>
    </source>
</evidence>
<dbReference type="GeneID" id="93862225"/>
<evidence type="ECO:0000313" key="3">
    <source>
        <dbReference type="Proteomes" id="UP000282386"/>
    </source>
</evidence>
<protein>
    <submittedName>
        <fullName evidence="2">Protein of uncharacterized function (DUF2516)</fullName>
    </submittedName>
</protein>
<feature type="transmembrane region" description="Helical" evidence="1">
    <location>
        <begin position="78"/>
        <end position="97"/>
    </location>
</feature>
<sequence length="105" mass="11643">MSPIQLVMLFMYWADLVLSVAAAATCVWAFVQAAAAAPNAYKFHDKRTKGFWMGLTGGSALFSVLMLWLVLRGGMMSSMLLFELIAITIAMVFLTNVHPSVRRRL</sequence>
<accession>A0A7Z9D7M4</accession>
<dbReference type="EMBL" id="LR134479">
    <property type="protein sequence ID" value="VEI24253.1"/>
    <property type="molecule type" value="Genomic_DNA"/>
</dbReference>
<evidence type="ECO:0000313" key="2">
    <source>
        <dbReference type="EMBL" id="VEI24253.1"/>
    </source>
</evidence>
<dbReference type="Pfam" id="PF10724">
    <property type="entry name" value="DUF2516"/>
    <property type="match status" value="1"/>
</dbReference>
<gene>
    <name evidence="2" type="ORF">NCTC10207_01989</name>
</gene>
<name>A0A7Z9D7M4_9MICC</name>
<feature type="transmembrane region" description="Helical" evidence="1">
    <location>
        <begin position="52"/>
        <end position="71"/>
    </location>
</feature>
<dbReference type="InterPro" id="IPR019662">
    <property type="entry name" value="DUF2516"/>
</dbReference>
<dbReference type="AlphaFoldDB" id="A0A7Z9D7M4"/>